<organism evidence="1 2">
    <name type="scientific">Henosepilachna vigintioctopunctata</name>
    <dbReference type="NCBI Taxonomy" id="420089"/>
    <lineage>
        <taxon>Eukaryota</taxon>
        <taxon>Metazoa</taxon>
        <taxon>Ecdysozoa</taxon>
        <taxon>Arthropoda</taxon>
        <taxon>Hexapoda</taxon>
        <taxon>Insecta</taxon>
        <taxon>Pterygota</taxon>
        <taxon>Neoptera</taxon>
        <taxon>Endopterygota</taxon>
        <taxon>Coleoptera</taxon>
        <taxon>Polyphaga</taxon>
        <taxon>Cucujiformia</taxon>
        <taxon>Coccinelloidea</taxon>
        <taxon>Coccinellidae</taxon>
        <taxon>Epilachninae</taxon>
        <taxon>Epilachnini</taxon>
        <taxon>Henosepilachna</taxon>
    </lineage>
</organism>
<dbReference type="AlphaFoldDB" id="A0AAW1U161"/>
<comment type="caution">
    <text evidence="1">The sequence shown here is derived from an EMBL/GenBank/DDBJ whole genome shotgun (WGS) entry which is preliminary data.</text>
</comment>
<sequence length="95" mass="11608">MFYWEYYWLLLAHWSFSSKYLECLVTLQSSPSTQMYPQLLFREEDPVQKWMFFYDTIFIALLFVLEQIKCEVILNTCLKIFWRITQNGIIAELVM</sequence>
<dbReference type="EMBL" id="JARQZJ010000015">
    <property type="protein sequence ID" value="KAK9873104.1"/>
    <property type="molecule type" value="Genomic_DNA"/>
</dbReference>
<accession>A0AAW1U161</accession>
<protein>
    <submittedName>
        <fullName evidence="1">Uncharacterized protein</fullName>
    </submittedName>
</protein>
<name>A0AAW1U161_9CUCU</name>
<keyword evidence="2" id="KW-1185">Reference proteome</keyword>
<evidence type="ECO:0000313" key="1">
    <source>
        <dbReference type="EMBL" id="KAK9873104.1"/>
    </source>
</evidence>
<evidence type="ECO:0000313" key="2">
    <source>
        <dbReference type="Proteomes" id="UP001431783"/>
    </source>
</evidence>
<proteinExistence type="predicted"/>
<dbReference type="Proteomes" id="UP001431783">
    <property type="component" value="Unassembled WGS sequence"/>
</dbReference>
<gene>
    <name evidence="1" type="ORF">WA026_020833</name>
</gene>
<reference evidence="1 2" key="1">
    <citation type="submission" date="2023-03" db="EMBL/GenBank/DDBJ databases">
        <title>Genome insight into feeding habits of ladybird beetles.</title>
        <authorList>
            <person name="Li H.-S."/>
            <person name="Huang Y.-H."/>
            <person name="Pang H."/>
        </authorList>
    </citation>
    <scope>NUCLEOTIDE SEQUENCE [LARGE SCALE GENOMIC DNA]</scope>
    <source>
        <strain evidence="1">SYSU_2023b</strain>
        <tissue evidence="1">Whole body</tissue>
    </source>
</reference>